<evidence type="ECO:0000313" key="1">
    <source>
        <dbReference type="EMBL" id="ATS17828.1"/>
    </source>
</evidence>
<protein>
    <submittedName>
        <fullName evidence="1">Uncharacterized protein</fullName>
    </submittedName>
</protein>
<gene>
    <name evidence="1" type="ORF">BRW62_02660</name>
</gene>
<name>A0A2D2Q013_PARLV</name>
<proteinExistence type="predicted"/>
<reference evidence="1 2" key="1">
    <citation type="submission" date="2016-11" db="EMBL/GenBank/DDBJ databases">
        <title>Complete genome sequence of thermophilic cyanobacteria strain Synechococcus sp. PCC6715.</title>
        <authorList>
            <person name="Tang J."/>
            <person name="Daroch M."/>
            <person name="Liang Y."/>
            <person name="Jiang D."/>
            <person name="Shah M."/>
        </authorList>
    </citation>
    <scope>NUCLEOTIDE SEQUENCE [LARGE SCALE GENOMIC DNA]</scope>
    <source>
        <strain evidence="1 2">PCC 6715</strain>
    </source>
</reference>
<dbReference type="OrthoDB" id="2085873at2"/>
<accession>A0A2D2Q013</accession>
<organism evidence="1 2">
    <name type="scientific">Parathermosynechococcus lividus PCC 6715</name>
    <dbReference type="NCBI Taxonomy" id="1917166"/>
    <lineage>
        <taxon>Bacteria</taxon>
        <taxon>Bacillati</taxon>
        <taxon>Cyanobacteriota</taxon>
        <taxon>Cyanophyceae</taxon>
        <taxon>Acaryochloridales</taxon>
        <taxon>Thermosynechococcaceae</taxon>
        <taxon>Parathermosynechococcus</taxon>
    </lineage>
</organism>
<keyword evidence="2" id="KW-1185">Reference proteome</keyword>
<dbReference type="Proteomes" id="UP000231057">
    <property type="component" value="Chromosome"/>
</dbReference>
<sequence length="177" mass="20289">MSEFSESYHLRSEQPEDAIEILRSIQCNGYVYRPSNGWVTFLAEGSAFEPDERIVAAAVHPLLHYVYAEDYGWGFTLYNRGAVVSRYHCNWGDDELHVDDSEYSRANLQQVVPSVQLELLDDVEQWLHPHDIDELLTAEPAKLFAHAVGLVHYNWLSYDYIERDSANSPEVTRVIGA</sequence>
<dbReference type="KEGG" id="slw:BRW62_02660"/>
<reference evidence="2" key="2">
    <citation type="journal article" date="2022" name="Front. Microbiol.">
        <title>Comparative Genomic Analysis Revealed Distinct Molecular Components and Organization of CO2-Concentrating Mechanism in Thermophilic Cyanobacteria.</title>
        <authorList>
            <person name="Tang J."/>
            <person name="Zhou H."/>
            <person name="Yao D."/>
            <person name="Riaz S."/>
            <person name="You D."/>
            <person name="Klepacz-Smolka A."/>
            <person name="Daroch M."/>
        </authorList>
    </citation>
    <scope>NUCLEOTIDE SEQUENCE [LARGE SCALE GENOMIC DNA]</scope>
    <source>
        <strain evidence="2">PCC 6715</strain>
    </source>
</reference>
<dbReference type="RefSeq" id="WP_099798183.1">
    <property type="nucleotide sequence ID" value="NZ_CP018092.1"/>
</dbReference>
<dbReference type="AlphaFoldDB" id="A0A2D2Q013"/>
<evidence type="ECO:0000313" key="2">
    <source>
        <dbReference type="Proteomes" id="UP000231057"/>
    </source>
</evidence>
<dbReference type="EMBL" id="CP018092">
    <property type="protein sequence ID" value="ATS17828.1"/>
    <property type="molecule type" value="Genomic_DNA"/>
</dbReference>